<proteinExistence type="predicted"/>
<gene>
    <name evidence="2" type="ORF">CVAR292_01540</name>
</gene>
<name>A0A0X2NL26_9CORY</name>
<dbReference type="InterPro" id="IPR052189">
    <property type="entry name" value="L-asp_N-monooxygenase_NS-form"/>
</dbReference>
<dbReference type="PANTHER" id="PTHR40254">
    <property type="entry name" value="BLR0577 PROTEIN"/>
    <property type="match status" value="1"/>
</dbReference>
<evidence type="ECO:0000313" key="2">
    <source>
        <dbReference type="EMBL" id="CUU66202.1"/>
    </source>
</evidence>
<dbReference type="AlphaFoldDB" id="A0A0X2NL26"/>
<protein>
    <submittedName>
        <fullName evidence="2">FAD-NAD(P)-binding</fullName>
    </submittedName>
</protein>
<reference evidence="3" key="1">
    <citation type="submission" date="2015-11" db="EMBL/GenBank/DDBJ databases">
        <authorList>
            <person name="Dugat-Bony E."/>
        </authorList>
    </citation>
    <scope>NUCLEOTIDE SEQUENCE [LARGE SCALE GENOMIC DNA]</scope>
    <source>
        <strain evidence="3">Mu292</strain>
    </source>
</reference>
<dbReference type="RefSeq" id="WP_073884061.1">
    <property type="nucleotide sequence ID" value="NZ_FAUH01000009.1"/>
</dbReference>
<dbReference type="Pfam" id="PF13454">
    <property type="entry name" value="NAD_binding_9"/>
    <property type="match status" value="1"/>
</dbReference>
<keyword evidence="3" id="KW-1185">Reference proteome</keyword>
<dbReference type="InterPro" id="IPR038732">
    <property type="entry name" value="HpyO/CreE_NAD-binding"/>
</dbReference>
<organism evidence="2 3">
    <name type="scientific">Corynebacterium variabile</name>
    <dbReference type="NCBI Taxonomy" id="1727"/>
    <lineage>
        <taxon>Bacteria</taxon>
        <taxon>Bacillati</taxon>
        <taxon>Actinomycetota</taxon>
        <taxon>Actinomycetes</taxon>
        <taxon>Mycobacteriales</taxon>
        <taxon>Corynebacteriaceae</taxon>
        <taxon>Corynebacterium</taxon>
    </lineage>
</organism>
<feature type="domain" description="FAD-dependent urate hydroxylase HpyO/Asp monooxygenase CreE-like FAD/NAD(P)-binding" evidence="1">
    <location>
        <begin position="8"/>
        <end position="208"/>
    </location>
</feature>
<evidence type="ECO:0000313" key="3">
    <source>
        <dbReference type="Proteomes" id="UP000182498"/>
    </source>
</evidence>
<dbReference type="Proteomes" id="UP000182498">
    <property type="component" value="Unassembled WGS sequence"/>
</dbReference>
<accession>A0A0X2NL26</accession>
<dbReference type="OrthoDB" id="3653265at2"/>
<sequence length="686" mass="73168">MSSSGTIAIIGGGPRGISVLERLAAQLAAETGDTGGGSADTVTVHLVDDTEPGAGRVWRTNQTRTLCMNTLADAVTLFTEPGSTVTAPVVEGPTMFEWIELIRGDDLSETADPHGAKTALFRGHPAMVRGEFHSEIAATQPESHPSRALYGEYLRWVLSVVLARIPGNLKVEVHQARATEITQVTGDDGIVRDEITLEHHTSGDAAHLASSPVTVVADATVLALGWTGNEPDALEGFTATSVQMHPTLHWVRPGNPADQAVDAVGAGEEIVVRGLGMGFFDLMAMVTIDRGGRFVTDTTSRSGLAYRPSGREPKLVVASHHGYPYQPKPVLHALPSPAPMPRFRAAMAGLPEDAPAGSVDFGETLWPAILRDAQAAYYTVLLSGRCPGHAAEADRLAAVLTVIDDPALNPWRLHTYPELQDLVPEDDRFDLGFYADPVATFEGKTIAELTEFLGDRLAADLHEANLGQDSAVKAGLQVIGSARKPAQVADEPGRFTTRSRRAEYAELRRVGQMVGSGPPAFRTAELLCLVDAGYVRFLGAHPTLVVDPEQPAFAMSSPTTGDEAVFSTTLVDAWLHKPDARTSADPLTRQLRLAGRLRPFTLADGSVTTAPEVDLATGLLVHPDGEVDPRVHMLGIPLLDYRADMTISPMPRTDPLMLQETDGAAVSALRIAQSSPDVQGTQDSRG</sequence>
<dbReference type="PANTHER" id="PTHR40254:SF1">
    <property type="entry name" value="BLR0577 PROTEIN"/>
    <property type="match status" value="1"/>
</dbReference>
<dbReference type="EMBL" id="FAUH01000009">
    <property type="protein sequence ID" value="CUU66202.1"/>
    <property type="molecule type" value="Genomic_DNA"/>
</dbReference>
<evidence type="ECO:0000259" key="1">
    <source>
        <dbReference type="Pfam" id="PF13454"/>
    </source>
</evidence>